<organism evidence="1 2">
    <name type="scientific">Bacillus songklensis</name>
    <dbReference type="NCBI Taxonomy" id="1069116"/>
    <lineage>
        <taxon>Bacteria</taxon>
        <taxon>Bacillati</taxon>
        <taxon>Bacillota</taxon>
        <taxon>Bacilli</taxon>
        <taxon>Bacillales</taxon>
        <taxon>Bacillaceae</taxon>
        <taxon>Bacillus</taxon>
    </lineage>
</organism>
<keyword evidence="2" id="KW-1185">Reference proteome</keyword>
<dbReference type="EMBL" id="JBHRZT010000067">
    <property type="protein sequence ID" value="MFC3884959.1"/>
    <property type="molecule type" value="Genomic_DNA"/>
</dbReference>
<proteinExistence type="predicted"/>
<reference evidence="2" key="1">
    <citation type="journal article" date="2019" name="Int. J. Syst. Evol. Microbiol.">
        <title>The Global Catalogue of Microorganisms (GCM) 10K type strain sequencing project: providing services to taxonomists for standard genome sequencing and annotation.</title>
        <authorList>
            <consortium name="The Broad Institute Genomics Platform"/>
            <consortium name="The Broad Institute Genome Sequencing Center for Infectious Disease"/>
            <person name="Wu L."/>
            <person name="Ma J."/>
        </authorList>
    </citation>
    <scope>NUCLEOTIDE SEQUENCE [LARGE SCALE GENOMIC DNA]</scope>
    <source>
        <strain evidence="2">CCUG 61889</strain>
    </source>
</reference>
<name>A0ABV8B6H1_9BACI</name>
<dbReference type="RefSeq" id="WP_377916906.1">
    <property type="nucleotide sequence ID" value="NZ_JBHRZT010000067.1"/>
</dbReference>
<evidence type="ECO:0000313" key="1">
    <source>
        <dbReference type="EMBL" id="MFC3884959.1"/>
    </source>
</evidence>
<sequence>MAKTLVLQFVTTQNKTANLSIENPIEPVDTAKVNAAMDQMIAANVFITSGGEFVGKKGAYVVERNVNEIQL</sequence>
<dbReference type="Proteomes" id="UP001595752">
    <property type="component" value="Unassembled WGS sequence"/>
</dbReference>
<dbReference type="InterPro" id="IPR021321">
    <property type="entry name" value="DUF2922"/>
</dbReference>
<accession>A0ABV8B6H1</accession>
<dbReference type="Pfam" id="PF11148">
    <property type="entry name" value="DUF2922"/>
    <property type="match status" value="1"/>
</dbReference>
<comment type="caution">
    <text evidence="1">The sequence shown here is derived from an EMBL/GenBank/DDBJ whole genome shotgun (WGS) entry which is preliminary data.</text>
</comment>
<evidence type="ECO:0000313" key="2">
    <source>
        <dbReference type="Proteomes" id="UP001595752"/>
    </source>
</evidence>
<protein>
    <submittedName>
        <fullName evidence="1">DUF2922 domain-containing protein</fullName>
    </submittedName>
</protein>
<gene>
    <name evidence="1" type="ORF">ACFOU2_16380</name>
</gene>